<accession>A0A4Y2KVW8</accession>
<gene>
    <name evidence="1" type="ORF">AVEN_36997_1</name>
</gene>
<proteinExistence type="predicted"/>
<organism evidence="1 2">
    <name type="scientific">Araneus ventricosus</name>
    <name type="common">Orbweaver spider</name>
    <name type="synonym">Epeira ventricosa</name>
    <dbReference type="NCBI Taxonomy" id="182803"/>
    <lineage>
        <taxon>Eukaryota</taxon>
        <taxon>Metazoa</taxon>
        <taxon>Ecdysozoa</taxon>
        <taxon>Arthropoda</taxon>
        <taxon>Chelicerata</taxon>
        <taxon>Arachnida</taxon>
        <taxon>Araneae</taxon>
        <taxon>Araneomorphae</taxon>
        <taxon>Entelegynae</taxon>
        <taxon>Araneoidea</taxon>
        <taxon>Araneidae</taxon>
        <taxon>Araneus</taxon>
    </lineage>
</organism>
<name>A0A4Y2KVW8_ARAVE</name>
<dbReference type="AlphaFoldDB" id="A0A4Y2KVW8"/>
<protein>
    <submittedName>
        <fullName evidence="1">Uncharacterized protein</fullName>
    </submittedName>
</protein>
<sequence length="128" mass="14982">MGHRVPNPYYSTSGTSQIQIIDIWDTESVGLLDICIFRVQIQITRHLGRPSHITRHLGHRVKYRLPTSRTPNPNQITRHLGHRVKPLITRHLGHRVQIQIATSRTPRISPSIRKRRPERMIFLAPRRI</sequence>
<evidence type="ECO:0000313" key="2">
    <source>
        <dbReference type="Proteomes" id="UP000499080"/>
    </source>
</evidence>
<reference evidence="1 2" key="1">
    <citation type="journal article" date="2019" name="Sci. Rep.">
        <title>Orb-weaving spider Araneus ventricosus genome elucidates the spidroin gene catalogue.</title>
        <authorList>
            <person name="Kono N."/>
            <person name="Nakamura H."/>
            <person name="Ohtoshi R."/>
            <person name="Moran D.A.P."/>
            <person name="Shinohara A."/>
            <person name="Yoshida Y."/>
            <person name="Fujiwara M."/>
            <person name="Mori M."/>
            <person name="Tomita M."/>
            <person name="Arakawa K."/>
        </authorList>
    </citation>
    <scope>NUCLEOTIDE SEQUENCE [LARGE SCALE GENOMIC DNA]</scope>
</reference>
<evidence type="ECO:0000313" key="1">
    <source>
        <dbReference type="EMBL" id="GBN05506.1"/>
    </source>
</evidence>
<dbReference type="EMBL" id="BGPR01004975">
    <property type="protein sequence ID" value="GBN05506.1"/>
    <property type="molecule type" value="Genomic_DNA"/>
</dbReference>
<keyword evidence="2" id="KW-1185">Reference proteome</keyword>
<comment type="caution">
    <text evidence="1">The sequence shown here is derived from an EMBL/GenBank/DDBJ whole genome shotgun (WGS) entry which is preliminary data.</text>
</comment>
<dbReference type="Proteomes" id="UP000499080">
    <property type="component" value="Unassembled WGS sequence"/>
</dbReference>